<dbReference type="EC" id="4.2.1.75" evidence="2"/>
<dbReference type="InterPro" id="IPR036108">
    <property type="entry name" value="4pyrrol_syn_uPrphyn_synt_sf"/>
</dbReference>
<dbReference type="GO" id="GO:0033014">
    <property type="term" value="P:tetrapyrrole biosynthetic process"/>
    <property type="evidence" value="ECO:0007669"/>
    <property type="project" value="InterPro"/>
</dbReference>
<gene>
    <name evidence="2" type="ORF">GGR44_002563</name>
</gene>
<evidence type="ECO:0000313" key="3">
    <source>
        <dbReference type="Proteomes" id="UP000552757"/>
    </source>
</evidence>
<dbReference type="Pfam" id="PF02602">
    <property type="entry name" value="HEM4"/>
    <property type="match status" value="1"/>
</dbReference>
<evidence type="ECO:0000259" key="1">
    <source>
        <dbReference type="Pfam" id="PF02602"/>
    </source>
</evidence>
<name>A0A7W6DH14_9SPHN</name>
<protein>
    <submittedName>
        <fullName evidence="2">Uroporphyrinogen-III synthase</fullName>
        <ecNumber evidence="2">4.2.1.75</ecNumber>
    </submittedName>
</protein>
<sequence length="223" mass="23194">MSRLLVLRPEPGAGATMRRAAAMGIEALSYPLFAIDPVAWTPPDPAGFDALMLTSANAVRMAGDALAQYRNLPAYAVGQCTADALAQAGFDRIETGEADGSAVARKMAEDGRRHVLHLRGQDGAPIDPGPLRITPAIVYAACERGDATGLAAMLQPGITALVHSARAGRRLAALTDDRQRPGISIVAISAAAQTACGEGWRAIAAAARPTDEAMLALARRLCD</sequence>
<dbReference type="SUPFAM" id="SSF69618">
    <property type="entry name" value="HemD-like"/>
    <property type="match status" value="1"/>
</dbReference>
<dbReference type="Gene3D" id="3.40.50.10090">
    <property type="match status" value="2"/>
</dbReference>
<dbReference type="GO" id="GO:0004852">
    <property type="term" value="F:uroporphyrinogen-III synthase activity"/>
    <property type="evidence" value="ECO:0007669"/>
    <property type="project" value="UniProtKB-EC"/>
</dbReference>
<dbReference type="CDD" id="cd06578">
    <property type="entry name" value="HemD"/>
    <property type="match status" value="1"/>
</dbReference>
<evidence type="ECO:0000313" key="2">
    <source>
        <dbReference type="EMBL" id="MBB3982883.1"/>
    </source>
</evidence>
<organism evidence="2 3">
    <name type="scientific">Sphingobium fontiphilum</name>
    <dbReference type="NCBI Taxonomy" id="944425"/>
    <lineage>
        <taxon>Bacteria</taxon>
        <taxon>Pseudomonadati</taxon>
        <taxon>Pseudomonadota</taxon>
        <taxon>Alphaproteobacteria</taxon>
        <taxon>Sphingomonadales</taxon>
        <taxon>Sphingomonadaceae</taxon>
        <taxon>Sphingobium</taxon>
    </lineage>
</organism>
<accession>A0A7W6DH14</accession>
<keyword evidence="3" id="KW-1185">Reference proteome</keyword>
<keyword evidence="2" id="KW-0456">Lyase</keyword>
<reference evidence="2 3" key="1">
    <citation type="submission" date="2020-08" db="EMBL/GenBank/DDBJ databases">
        <title>Genomic Encyclopedia of Type Strains, Phase IV (KMG-IV): sequencing the most valuable type-strain genomes for metagenomic binning, comparative biology and taxonomic classification.</title>
        <authorList>
            <person name="Goeker M."/>
        </authorList>
    </citation>
    <scope>NUCLEOTIDE SEQUENCE [LARGE SCALE GENOMIC DNA]</scope>
    <source>
        <strain evidence="2 3">DSM 29348</strain>
    </source>
</reference>
<dbReference type="EMBL" id="JACIEB010000006">
    <property type="protein sequence ID" value="MBB3982883.1"/>
    <property type="molecule type" value="Genomic_DNA"/>
</dbReference>
<feature type="domain" description="Tetrapyrrole biosynthesis uroporphyrinogen III synthase" evidence="1">
    <location>
        <begin position="19"/>
        <end position="215"/>
    </location>
</feature>
<dbReference type="RefSeq" id="WP_183955951.1">
    <property type="nucleotide sequence ID" value="NZ_JACIEB010000006.1"/>
</dbReference>
<dbReference type="Proteomes" id="UP000552757">
    <property type="component" value="Unassembled WGS sequence"/>
</dbReference>
<comment type="caution">
    <text evidence="2">The sequence shown here is derived from an EMBL/GenBank/DDBJ whole genome shotgun (WGS) entry which is preliminary data.</text>
</comment>
<dbReference type="AlphaFoldDB" id="A0A7W6DH14"/>
<proteinExistence type="predicted"/>
<dbReference type="InterPro" id="IPR003754">
    <property type="entry name" value="4pyrrol_synth_uPrphyn_synth"/>
</dbReference>